<protein>
    <recommendedName>
        <fullName evidence="4">Outer membrane protein beta-barrel domain-containing protein</fullName>
    </recommendedName>
</protein>
<gene>
    <name evidence="2" type="ORF">AKJ09_07256</name>
</gene>
<sequence length="248" mass="25612">MRPANSLKSSTRSSSKRLVTLSAMALVACYARSASAQSTMATTTQTAQVWTTDSAHTPVAPLWGDPTYAPFPTGFRRPSVAATTTTTSATAPGAQAAPGAEPTQIARDWAVYGNLGGQTSVTPGIVFVSGNVGGSLNARLGWGFDTGRILFVPNLQFASYFYETTAVVAMVATKFVLPLRTWSTFVEAGIGMGHVDNPQNTGAAYVGGGGVVYHLSPVLAVGGEIHYQGISSASFNALSLGPMLSAAL</sequence>
<feature type="chain" id="PRO_5005466855" description="Outer membrane protein beta-barrel domain-containing protein" evidence="1">
    <location>
        <begin position="37"/>
        <end position="248"/>
    </location>
</feature>
<proteinExistence type="predicted"/>
<name>A0A0K1Q4D1_9BACT</name>
<organism evidence="2 3">
    <name type="scientific">Labilithrix luteola</name>
    <dbReference type="NCBI Taxonomy" id="1391654"/>
    <lineage>
        <taxon>Bacteria</taxon>
        <taxon>Pseudomonadati</taxon>
        <taxon>Myxococcota</taxon>
        <taxon>Polyangia</taxon>
        <taxon>Polyangiales</taxon>
        <taxon>Labilitrichaceae</taxon>
        <taxon>Labilithrix</taxon>
    </lineage>
</organism>
<evidence type="ECO:0000313" key="3">
    <source>
        <dbReference type="Proteomes" id="UP000064967"/>
    </source>
</evidence>
<dbReference type="STRING" id="1391654.AKJ09_07256"/>
<dbReference type="Proteomes" id="UP000064967">
    <property type="component" value="Chromosome"/>
</dbReference>
<accession>A0A0K1Q4D1</accession>
<dbReference type="KEGG" id="llu:AKJ09_07256"/>
<dbReference type="RefSeq" id="WP_146651859.1">
    <property type="nucleotide sequence ID" value="NZ_CP012333.1"/>
</dbReference>
<evidence type="ECO:0000256" key="1">
    <source>
        <dbReference type="SAM" id="SignalP"/>
    </source>
</evidence>
<dbReference type="AlphaFoldDB" id="A0A0K1Q4D1"/>
<evidence type="ECO:0000313" key="2">
    <source>
        <dbReference type="EMBL" id="AKV00593.1"/>
    </source>
</evidence>
<evidence type="ECO:0008006" key="4">
    <source>
        <dbReference type="Google" id="ProtNLM"/>
    </source>
</evidence>
<keyword evidence="3" id="KW-1185">Reference proteome</keyword>
<dbReference type="EMBL" id="CP012333">
    <property type="protein sequence ID" value="AKV00593.1"/>
    <property type="molecule type" value="Genomic_DNA"/>
</dbReference>
<feature type="signal peptide" evidence="1">
    <location>
        <begin position="1"/>
        <end position="36"/>
    </location>
</feature>
<reference evidence="2 3" key="1">
    <citation type="submission" date="2015-08" db="EMBL/GenBank/DDBJ databases">
        <authorList>
            <person name="Babu N.S."/>
            <person name="Beckwith C.J."/>
            <person name="Beseler K.G."/>
            <person name="Brison A."/>
            <person name="Carone J.V."/>
            <person name="Caskin T.P."/>
            <person name="Diamond M."/>
            <person name="Durham M.E."/>
            <person name="Foxe J.M."/>
            <person name="Go M."/>
            <person name="Henderson B.A."/>
            <person name="Jones I.B."/>
            <person name="McGettigan J.A."/>
            <person name="Micheletti S.J."/>
            <person name="Nasrallah M.E."/>
            <person name="Ortiz D."/>
            <person name="Piller C.R."/>
            <person name="Privatt S.R."/>
            <person name="Schneider S.L."/>
            <person name="Sharp S."/>
            <person name="Smith T.C."/>
            <person name="Stanton J.D."/>
            <person name="Ullery H.E."/>
            <person name="Wilson R.J."/>
            <person name="Serrano M.G."/>
            <person name="Buck G."/>
            <person name="Lee V."/>
            <person name="Wang Y."/>
            <person name="Carvalho R."/>
            <person name="Voegtly L."/>
            <person name="Shi R."/>
            <person name="Duckworth R."/>
            <person name="Johnson A."/>
            <person name="Loviza R."/>
            <person name="Walstead R."/>
            <person name="Shah Z."/>
            <person name="Kiflezghi M."/>
            <person name="Wade K."/>
            <person name="Ball S.L."/>
            <person name="Bradley K.W."/>
            <person name="Asai D.J."/>
            <person name="Bowman C.A."/>
            <person name="Russell D.A."/>
            <person name="Pope W.H."/>
            <person name="Jacobs-Sera D."/>
            <person name="Hendrix R.W."/>
            <person name="Hatfull G.F."/>
        </authorList>
    </citation>
    <scope>NUCLEOTIDE SEQUENCE [LARGE SCALE GENOMIC DNA]</scope>
    <source>
        <strain evidence="2 3">DSM 27648</strain>
    </source>
</reference>
<dbReference type="InterPro" id="IPR011250">
    <property type="entry name" value="OMP/PagP_B-barrel"/>
</dbReference>
<dbReference type="SUPFAM" id="SSF56925">
    <property type="entry name" value="OMPA-like"/>
    <property type="match status" value="1"/>
</dbReference>
<dbReference type="PROSITE" id="PS51257">
    <property type="entry name" value="PROKAR_LIPOPROTEIN"/>
    <property type="match status" value="1"/>
</dbReference>
<keyword evidence="1" id="KW-0732">Signal</keyword>